<evidence type="ECO:0000259" key="4">
    <source>
        <dbReference type="PROSITE" id="PS01124"/>
    </source>
</evidence>
<dbReference type="PANTHER" id="PTHR43280:SF10">
    <property type="entry name" value="REGULATORY PROTEIN POCR"/>
    <property type="match status" value="1"/>
</dbReference>
<evidence type="ECO:0000256" key="2">
    <source>
        <dbReference type="ARBA" id="ARBA00023125"/>
    </source>
</evidence>
<dbReference type="InterPro" id="IPR018060">
    <property type="entry name" value="HTH_AraC"/>
</dbReference>
<reference evidence="5" key="1">
    <citation type="submission" date="2020-10" db="EMBL/GenBank/DDBJ databases">
        <authorList>
            <person name="Gilroy R."/>
        </authorList>
    </citation>
    <scope>NUCLEOTIDE SEQUENCE</scope>
    <source>
        <strain evidence="5">17213</strain>
    </source>
</reference>
<evidence type="ECO:0000256" key="3">
    <source>
        <dbReference type="ARBA" id="ARBA00023163"/>
    </source>
</evidence>
<evidence type="ECO:0000313" key="5">
    <source>
        <dbReference type="EMBL" id="MBO8415512.1"/>
    </source>
</evidence>
<feature type="domain" description="HTH araC/xylS-type" evidence="4">
    <location>
        <begin position="272"/>
        <end position="370"/>
    </location>
</feature>
<dbReference type="PROSITE" id="PS01124">
    <property type="entry name" value="HTH_ARAC_FAMILY_2"/>
    <property type="match status" value="1"/>
</dbReference>
<gene>
    <name evidence="5" type="ORF">IAB19_03910</name>
</gene>
<dbReference type="PANTHER" id="PTHR43280">
    <property type="entry name" value="ARAC-FAMILY TRANSCRIPTIONAL REGULATOR"/>
    <property type="match status" value="1"/>
</dbReference>
<evidence type="ECO:0000313" key="6">
    <source>
        <dbReference type="Proteomes" id="UP000823631"/>
    </source>
</evidence>
<keyword evidence="2" id="KW-0238">DNA-binding</keyword>
<keyword evidence="1" id="KW-0805">Transcription regulation</keyword>
<comment type="caution">
    <text evidence="5">The sequence shown here is derived from an EMBL/GenBank/DDBJ whole genome shotgun (WGS) entry which is preliminary data.</text>
</comment>
<dbReference type="Pfam" id="PF12833">
    <property type="entry name" value="HTH_18"/>
    <property type="match status" value="1"/>
</dbReference>
<proteinExistence type="predicted"/>
<accession>A0A9D9DBT4</accession>
<dbReference type="InterPro" id="IPR009057">
    <property type="entry name" value="Homeodomain-like_sf"/>
</dbReference>
<sequence length="375" mass="42155">MNYQQCLQDLFAAVQCPLCQVSPEGKVLFKLIPQRFKHEEQYLKDSIGRARNFARSTGDPQLLAAPEAVGAVRLPDYSVVLIGPLTFSGRDPQSLRSARMHSVNLFLKMLARLITFDLHPAPEEDELLQRIEQYVPKAVEQISGNQKLNAPHNQFRYEAAMIEAIRAGDLTQLEHAFAMPLGGKIGILAPDRLRSMKNHAHIANVLSSRAAIAEGIPYEEAFTLSDKFFNAVERLDDPDECWAIRTLIAQAFTLMVKNYKEGLSSHEPPLVKKARQEITRRIFAKTSIEEIAQAVGCSADYLGKIFKDTHQVTLSQYLRSERIKTARDLLSGSDTSIDDIARLLHFSSSAHFCRVFKQECGLTALQYRAQQLNQS</sequence>
<evidence type="ECO:0000256" key="1">
    <source>
        <dbReference type="ARBA" id="ARBA00023015"/>
    </source>
</evidence>
<dbReference type="EMBL" id="JADINH010000084">
    <property type="protein sequence ID" value="MBO8415512.1"/>
    <property type="molecule type" value="Genomic_DNA"/>
</dbReference>
<keyword evidence="3" id="KW-0804">Transcription</keyword>
<dbReference type="GO" id="GO:0003700">
    <property type="term" value="F:DNA-binding transcription factor activity"/>
    <property type="evidence" value="ECO:0007669"/>
    <property type="project" value="InterPro"/>
</dbReference>
<dbReference type="Gene3D" id="1.10.10.60">
    <property type="entry name" value="Homeodomain-like"/>
    <property type="match status" value="2"/>
</dbReference>
<protein>
    <submittedName>
        <fullName evidence="5">Helix-turn-helix transcriptional regulator</fullName>
    </submittedName>
</protein>
<dbReference type="GO" id="GO:0043565">
    <property type="term" value="F:sequence-specific DNA binding"/>
    <property type="evidence" value="ECO:0007669"/>
    <property type="project" value="InterPro"/>
</dbReference>
<dbReference type="SMART" id="SM00342">
    <property type="entry name" value="HTH_ARAC"/>
    <property type="match status" value="1"/>
</dbReference>
<reference evidence="5" key="2">
    <citation type="journal article" date="2021" name="PeerJ">
        <title>Extensive microbial diversity within the chicken gut microbiome revealed by metagenomics and culture.</title>
        <authorList>
            <person name="Gilroy R."/>
            <person name="Ravi A."/>
            <person name="Getino M."/>
            <person name="Pursley I."/>
            <person name="Horton D.L."/>
            <person name="Alikhan N.F."/>
            <person name="Baker D."/>
            <person name="Gharbi K."/>
            <person name="Hall N."/>
            <person name="Watson M."/>
            <person name="Adriaenssens E.M."/>
            <person name="Foster-Nyarko E."/>
            <person name="Jarju S."/>
            <person name="Secka A."/>
            <person name="Antonio M."/>
            <person name="Oren A."/>
            <person name="Chaudhuri R.R."/>
            <person name="La Ragione R."/>
            <person name="Hildebrand F."/>
            <person name="Pallen M.J."/>
        </authorList>
    </citation>
    <scope>NUCLEOTIDE SEQUENCE</scope>
    <source>
        <strain evidence="5">17213</strain>
    </source>
</reference>
<dbReference type="Proteomes" id="UP000823631">
    <property type="component" value="Unassembled WGS sequence"/>
</dbReference>
<dbReference type="SUPFAM" id="SSF46689">
    <property type="entry name" value="Homeodomain-like"/>
    <property type="match status" value="2"/>
</dbReference>
<organism evidence="5 6">
    <name type="scientific">Candidatus Avisuccinivibrio stercorigallinarum</name>
    <dbReference type="NCBI Taxonomy" id="2840704"/>
    <lineage>
        <taxon>Bacteria</taxon>
        <taxon>Pseudomonadati</taxon>
        <taxon>Pseudomonadota</taxon>
        <taxon>Gammaproteobacteria</taxon>
        <taxon>Aeromonadales</taxon>
        <taxon>Succinivibrionaceae</taxon>
        <taxon>Succinivibrionaceae incertae sedis</taxon>
        <taxon>Candidatus Avisuccinivibrio</taxon>
    </lineage>
</organism>
<name>A0A9D9DBT4_9GAMM</name>
<dbReference type="AlphaFoldDB" id="A0A9D9DBT4"/>